<reference evidence="1" key="1">
    <citation type="journal article" date="2020" name="Nature">
        <title>Giant virus diversity and host interactions through global metagenomics.</title>
        <authorList>
            <person name="Schulz F."/>
            <person name="Roux S."/>
            <person name="Paez-Espino D."/>
            <person name="Jungbluth S."/>
            <person name="Walsh D.A."/>
            <person name="Denef V.J."/>
            <person name="McMahon K.D."/>
            <person name="Konstantinidis K.T."/>
            <person name="Eloe-Fadrosh E.A."/>
            <person name="Kyrpides N.C."/>
            <person name="Woyke T."/>
        </authorList>
    </citation>
    <scope>NUCLEOTIDE SEQUENCE</scope>
    <source>
        <strain evidence="1">GVMAG-M-3300018080-19</strain>
    </source>
</reference>
<organism evidence="1">
    <name type="scientific">viral metagenome</name>
    <dbReference type="NCBI Taxonomy" id="1070528"/>
    <lineage>
        <taxon>unclassified sequences</taxon>
        <taxon>metagenomes</taxon>
        <taxon>organismal metagenomes</taxon>
    </lineage>
</organism>
<name>A0A6C0BPP6_9ZZZZ</name>
<evidence type="ECO:0000313" key="1">
    <source>
        <dbReference type="EMBL" id="QHS93579.1"/>
    </source>
</evidence>
<proteinExistence type="predicted"/>
<protein>
    <submittedName>
        <fullName evidence="1">Uncharacterized protein</fullName>
    </submittedName>
</protein>
<accession>A0A6C0BPP6</accession>
<sequence length="270" mass="31938">MDNFENFKIALYRQVPQVAAAAEHLVQLFNRVSRQTQELKGNLEIESFFGRSKDGKFSNHVEEDVIQVVQKMLLECSTWTCTEDWHIMYDYYLDDHQTRVRVSYKDEKQQVNMIRKHRLGHVDLSYGQMRKSEWKLTDYLTRVTLKFEEPLTSPQNTLLHFKSVKMSMRKSFIVPSHNCSAVRWRFELVQFWVSDSMESLEHSIQTEAPQYSMECELLDLPDALSETDKYIMFASLLMKMEDFYTFPLCRLIAINEGQQQSQLPTFLVQS</sequence>
<dbReference type="EMBL" id="MN739207">
    <property type="protein sequence ID" value="QHS93579.1"/>
    <property type="molecule type" value="Genomic_DNA"/>
</dbReference>
<dbReference type="AlphaFoldDB" id="A0A6C0BPP6"/>